<dbReference type="EMBL" id="CP077062">
    <property type="protein sequence ID" value="QWZ07165.1"/>
    <property type="molecule type" value="Genomic_DNA"/>
</dbReference>
<evidence type="ECO:0000256" key="1">
    <source>
        <dbReference type="ARBA" id="ARBA00005769"/>
    </source>
</evidence>
<feature type="region of interest" description="Disordered" evidence="5">
    <location>
        <begin position="1"/>
        <end position="23"/>
    </location>
</feature>
<dbReference type="Pfam" id="PF00346">
    <property type="entry name" value="Complex1_49kDa"/>
    <property type="match status" value="1"/>
</dbReference>
<keyword evidence="7" id="KW-0560">Oxidoreductase</keyword>
<sequence>MVSTSSTTEQGQDPYAPGADTSAGRVFTVTGQDWDTIAEGLAEEGEDHVVVNMGPQHPSTHGVLRLILELEGETVTEARCGIGYLHTGIEKNMEFRSWVQGVTFCTRMDYLSPFYNEATYSLGVERLLDIEADIPEKAQVMRVLLMELNRISSHLVAIATGGMEIGALTVMTIGFRERELVLDLFELITGLRMNHAFIRPGGVAQDMPPGALDQIRDFVALMKKRLPEYAALCNANPIFKGRLVGIGHLDLAGCLALGLTGPVLRSTGLPWDLRKSQPYSGYEDYDFEVPTRDTCDAYGRFRIRLDEMWESLKIVEQAAERLAGLEGAPVMVADKKIAWPSQLAVGTDGMGNSLDHIRHIMGESMEALIHHFKLVTEGFRVPAGQAYVPVESPRGELGAHVVSDGGTRPYRAHFRDPSFTNLQATSVMSEGGMVADVIVAIASIDPVMGGVDR</sequence>
<dbReference type="Proteomes" id="UP000683575">
    <property type="component" value="Chromosome"/>
</dbReference>
<feature type="domain" description="NADH-quinone oxidoreductase subunit D" evidence="6">
    <location>
        <begin position="165"/>
        <end position="453"/>
    </location>
</feature>
<evidence type="ECO:0000256" key="2">
    <source>
        <dbReference type="ARBA" id="ARBA00022719"/>
    </source>
</evidence>
<comment type="similarity">
    <text evidence="1 3 4">Belongs to the complex I 49 kDa subunit family.</text>
</comment>
<dbReference type="NCBIfam" id="NF004739">
    <property type="entry name" value="PRK06075.1"/>
    <property type="match status" value="1"/>
</dbReference>
<comment type="function">
    <text evidence="3">NDH-1 shuttles electrons from NADH, via FMN and iron-sulfur (Fe-S) centers, to quinones in the respiratory chain. The immediate electron acceptor for the enzyme in this species is believed to be a menaquinone. Couples the redox reaction to proton translocation (for every two electrons transferred, four hydrogen ions are translocated across the cytoplasmic membrane), and thus conserves the redox energy in a proton gradient.</text>
</comment>
<dbReference type="EC" id="7.1.1.-" evidence="3"/>
<dbReference type="InterPro" id="IPR014029">
    <property type="entry name" value="NADH_UbQ_OxRdtase_49kDa_CS"/>
</dbReference>
<evidence type="ECO:0000313" key="7">
    <source>
        <dbReference type="EMBL" id="QWZ07165.1"/>
    </source>
</evidence>
<evidence type="ECO:0000256" key="5">
    <source>
        <dbReference type="SAM" id="MobiDB-lite"/>
    </source>
</evidence>
<keyword evidence="2 3" id="KW-0874">Quinone</keyword>
<dbReference type="KEGG" id="nps:KRR39_16965"/>
<dbReference type="PANTHER" id="PTHR11993:SF10">
    <property type="entry name" value="NADH DEHYDROGENASE [UBIQUINONE] IRON-SULFUR PROTEIN 2, MITOCHONDRIAL"/>
    <property type="match status" value="1"/>
</dbReference>
<dbReference type="GO" id="GO:0050136">
    <property type="term" value="F:NADH dehydrogenase (quinone) (non-electrogenic) activity"/>
    <property type="evidence" value="ECO:0007669"/>
    <property type="project" value="UniProtKB-UniRule"/>
</dbReference>
<dbReference type="GO" id="GO:0005886">
    <property type="term" value="C:plasma membrane"/>
    <property type="evidence" value="ECO:0007669"/>
    <property type="project" value="UniProtKB-SubCell"/>
</dbReference>
<feature type="compositionally biased region" description="Polar residues" evidence="5">
    <location>
        <begin position="1"/>
        <end position="11"/>
    </location>
</feature>
<gene>
    <name evidence="3" type="primary">nuoD</name>
    <name evidence="7" type="ORF">KRR39_16965</name>
</gene>
<evidence type="ECO:0000256" key="4">
    <source>
        <dbReference type="RuleBase" id="RU003685"/>
    </source>
</evidence>
<dbReference type="GO" id="GO:0048038">
    <property type="term" value="F:quinone binding"/>
    <property type="evidence" value="ECO:0007669"/>
    <property type="project" value="UniProtKB-KW"/>
</dbReference>
<proteinExistence type="inferred from homology"/>
<keyword evidence="3 4" id="KW-0520">NAD</keyword>
<organism evidence="7 8">
    <name type="scientific">Nocardioides panacis</name>
    <dbReference type="NCBI Taxonomy" id="2849501"/>
    <lineage>
        <taxon>Bacteria</taxon>
        <taxon>Bacillati</taxon>
        <taxon>Actinomycetota</taxon>
        <taxon>Actinomycetes</taxon>
        <taxon>Propionibacteriales</taxon>
        <taxon>Nocardioidaceae</taxon>
        <taxon>Nocardioides</taxon>
    </lineage>
</organism>
<dbReference type="InterPro" id="IPR022885">
    <property type="entry name" value="NDH1_su_D/H"/>
</dbReference>
<dbReference type="HAMAP" id="MF_01358">
    <property type="entry name" value="NDH1_NuoD"/>
    <property type="match status" value="1"/>
</dbReference>
<comment type="catalytic activity">
    <reaction evidence="3">
        <text>a quinone + NADH + 5 H(+)(in) = a quinol + NAD(+) + 4 H(+)(out)</text>
        <dbReference type="Rhea" id="RHEA:57888"/>
        <dbReference type="ChEBI" id="CHEBI:15378"/>
        <dbReference type="ChEBI" id="CHEBI:24646"/>
        <dbReference type="ChEBI" id="CHEBI:57540"/>
        <dbReference type="ChEBI" id="CHEBI:57945"/>
        <dbReference type="ChEBI" id="CHEBI:132124"/>
    </reaction>
</comment>
<keyword evidence="8" id="KW-1185">Reference proteome</keyword>
<dbReference type="RefSeq" id="WP_216938676.1">
    <property type="nucleotide sequence ID" value="NZ_CP077062.1"/>
</dbReference>
<evidence type="ECO:0000256" key="3">
    <source>
        <dbReference type="HAMAP-Rule" id="MF_01358"/>
    </source>
</evidence>
<evidence type="ECO:0000259" key="6">
    <source>
        <dbReference type="Pfam" id="PF00346"/>
    </source>
</evidence>
<keyword evidence="3" id="KW-1003">Cell membrane</keyword>
<name>A0A975SWE4_9ACTN</name>
<dbReference type="InterPro" id="IPR001135">
    <property type="entry name" value="NADH_Q_OxRdtase_suD"/>
</dbReference>
<dbReference type="PROSITE" id="PS00535">
    <property type="entry name" value="COMPLEX1_49K"/>
    <property type="match status" value="1"/>
</dbReference>
<dbReference type="AlphaFoldDB" id="A0A975SWE4"/>
<comment type="subunit">
    <text evidence="3">NDH-1 is composed of 14 different subunits. Subunits NuoB, C, D, E, F, and G constitute the peripheral sector of the complex.</text>
</comment>
<comment type="subcellular location">
    <subcellularLocation>
        <location evidence="3">Cell membrane</location>
        <topology evidence="3">Peripheral membrane protein</topology>
        <orientation evidence="3">Cytoplasmic side</orientation>
    </subcellularLocation>
</comment>
<keyword evidence="3 4" id="KW-0813">Transport</keyword>
<keyword evidence="3" id="KW-0472">Membrane</keyword>
<dbReference type="PANTHER" id="PTHR11993">
    <property type="entry name" value="NADH-UBIQUINONE OXIDOREDUCTASE 49 KDA SUBUNIT"/>
    <property type="match status" value="1"/>
</dbReference>
<accession>A0A975SWE4</accession>
<protein>
    <recommendedName>
        <fullName evidence="3">NADH-quinone oxidoreductase subunit D</fullName>
        <ecNumber evidence="3">7.1.1.-</ecNumber>
    </recommendedName>
    <alternativeName>
        <fullName evidence="3">NADH dehydrogenase I subunit D</fullName>
    </alternativeName>
    <alternativeName>
        <fullName evidence="3">NDH-1 subunit D</fullName>
    </alternativeName>
</protein>
<dbReference type="NCBIfam" id="TIGR01962">
    <property type="entry name" value="NuoD"/>
    <property type="match status" value="1"/>
</dbReference>
<dbReference type="GO" id="GO:0051287">
    <property type="term" value="F:NAD binding"/>
    <property type="evidence" value="ECO:0007669"/>
    <property type="project" value="InterPro"/>
</dbReference>
<reference evidence="7" key="1">
    <citation type="submission" date="2021-06" db="EMBL/GenBank/DDBJ databases">
        <title>Complete genome sequence of Nocardioides sp. G188.</title>
        <authorList>
            <person name="Im W.-T."/>
        </authorList>
    </citation>
    <scope>NUCLEOTIDE SEQUENCE</scope>
    <source>
        <strain evidence="7">G188</strain>
    </source>
</reference>
<evidence type="ECO:0000313" key="8">
    <source>
        <dbReference type="Proteomes" id="UP000683575"/>
    </source>
</evidence>
<keyword evidence="3 4" id="KW-1278">Translocase</keyword>